<evidence type="ECO:0000313" key="9">
    <source>
        <dbReference type="Proteomes" id="UP000183245"/>
    </source>
</evidence>
<keyword evidence="4 6" id="KW-1133">Transmembrane helix</keyword>
<evidence type="ECO:0000256" key="4">
    <source>
        <dbReference type="ARBA" id="ARBA00022989"/>
    </source>
</evidence>
<name>A0A1J5IN40_9BACT</name>
<feature type="transmembrane region" description="Helical" evidence="6">
    <location>
        <begin position="186"/>
        <end position="204"/>
    </location>
</feature>
<dbReference type="Pfam" id="PF00892">
    <property type="entry name" value="EamA"/>
    <property type="match status" value="2"/>
</dbReference>
<gene>
    <name evidence="8" type="ORF">AUK40_01960</name>
</gene>
<keyword evidence="2" id="KW-1003">Cell membrane</keyword>
<dbReference type="PANTHER" id="PTHR42920">
    <property type="entry name" value="OS03G0707200 PROTEIN-RELATED"/>
    <property type="match status" value="1"/>
</dbReference>
<dbReference type="InterPro" id="IPR037185">
    <property type="entry name" value="EmrE-like"/>
</dbReference>
<feature type="domain" description="EamA" evidence="7">
    <location>
        <begin position="13"/>
        <end position="140"/>
    </location>
</feature>
<feature type="transmembrane region" description="Helical" evidence="6">
    <location>
        <begin position="125"/>
        <end position="145"/>
    </location>
</feature>
<evidence type="ECO:0000259" key="7">
    <source>
        <dbReference type="Pfam" id="PF00892"/>
    </source>
</evidence>
<feature type="transmembrane region" description="Helical" evidence="6">
    <location>
        <begin position="275"/>
        <end position="294"/>
    </location>
</feature>
<feature type="domain" description="EamA" evidence="7">
    <location>
        <begin position="156"/>
        <end position="294"/>
    </location>
</feature>
<dbReference type="PANTHER" id="PTHR42920:SF5">
    <property type="entry name" value="EAMA DOMAIN-CONTAINING PROTEIN"/>
    <property type="match status" value="1"/>
</dbReference>
<reference evidence="8 9" key="1">
    <citation type="journal article" date="2016" name="Environ. Microbiol.">
        <title>Genomic resolution of a cold subsurface aquifer community provides metabolic insights for novel microbes adapted to high CO concentrations.</title>
        <authorList>
            <person name="Probst A.J."/>
            <person name="Castelle C.J."/>
            <person name="Singh A."/>
            <person name="Brown C.T."/>
            <person name="Anantharaman K."/>
            <person name="Sharon I."/>
            <person name="Hug L.A."/>
            <person name="Burstein D."/>
            <person name="Emerson J.B."/>
            <person name="Thomas B.C."/>
            <person name="Banfield J.F."/>
        </authorList>
    </citation>
    <scope>NUCLEOTIDE SEQUENCE [LARGE SCALE GENOMIC DNA]</scope>
    <source>
        <strain evidence="8">CG2_30_54_11</strain>
    </source>
</reference>
<feature type="transmembrane region" description="Helical" evidence="6">
    <location>
        <begin position="36"/>
        <end position="57"/>
    </location>
</feature>
<feature type="transmembrane region" description="Helical" evidence="6">
    <location>
        <begin position="250"/>
        <end position="269"/>
    </location>
</feature>
<comment type="subcellular location">
    <subcellularLocation>
        <location evidence="1">Cell membrane</location>
        <topology evidence="1">Multi-pass membrane protein</topology>
    </subcellularLocation>
</comment>
<proteinExistence type="predicted"/>
<feature type="transmembrane region" description="Helical" evidence="6">
    <location>
        <begin position="12"/>
        <end position="30"/>
    </location>
</feature>
<organism evidence="8 9">
    <name type="scientific">Candidatus Wirthbacteria bacterium CG2_30_54_11</name>
    <dbReference type="NCBI Taxonomy" id="1817892"/>
    <lineage>
        <taxon>Bacteria</taxon>
        <taxon>Candidatus Wirthbacteria</taxon>
    </lineage>
</organism>
<dbReference type="STRING" id="1817892.AUK40_01960"/>
<dbReference type="AlphaFoldDB" id="A0A1J5IN40"/>
<feature type="transmembrane region" description="Helical" evidence="6">
    <location>
        <begin position="157"/>
        <end position="174"/>
    </location>
</feature>
<evidence type="ECO:0000313" key="8">
    <source>
        <dbReference type="EMBL" id="OIP98131.1"/>
    </source>
</evidence>
<evidence type="ECO:0000256" key="1">
    <source>
        <dbReference type="ARBA" id="ARBA00004651"/>
    </source>
</evidence>
<evidence type="ECO:0000256" key="3">
    <source>
        <dbReference type="ARBA" id="ARBA00022692"/>
    </source>
</evidence>
<dbReference type="InterPro" id="IPR051258">
    <property type="entry name" value="Diverse_Substrate_Transporter"/>
</dbReference>
<feature type="transmembrane region" description="Helical" evidence="6">
    <location>
        <begin position="224"/>
        <end position="243"/>
    </location>
</feature>
<keyword evidence="5 6" id="KW-0472">Membrane</keyword>
<accession>A0A1J5IN40</accession>
<evidence type="ECO:0000256" key="2">
    <source>
        <dbReference type="ARBA" id="ARBA00022475"/>
    </source>
</evidence>
<sequence length="310" mass="34171">MPSPTHRHSSSILGLVFLTSLLSSGIGVFAKISLLSIPTMSFIFLRFFIAALILFPFARKRFPVARRPLLELTLVSCLATANTYFFAFGIKYTTANISQMLYAAVPILVTLISIFFLRRRITKRTSLGIAIGFLGTAIFFALPMITSGQTDLGSVKGNLLIFLAVIFYSLYLMLSQKLHDRFSLSQIVFVFTLVSTLASSLFALSDLHTSPRWWVGVPVEAILGLLYVATVGTVLAFFLGQLIVKKADPLTASLTQYIQPFMTFVWAAMLLNEKLTAVFVLGVICSLIGVYLTTSAERSKMLPLPPVDSR</sequence>
<comment type="caution">
    <text evidence="8">The sequence shown here is derived from an EMBL/GenBank/DDBJ whole genome shotgun (WGS) entry which is preliminary data.</text>
</comment>
<dbReference type="SUPFAM" id="SSF103481">
    <property type="entry name" value="Multidrug resistance efflux transporter EmrE"/>
    <property type="match status" value="2"/>
</dbReference>
<feature type="transmembrane region" description="Helical" evidence="6">
    <location>
        <begin position="69"/>
        <end position="88"/>
    </location>
</feature>
<protein>
    <recommendedName>
        <fullName evidence="7">EamA domain-containing protein</fullName>
    </recommendedName>
</protein>
<evidence type="ECO:0000256" key="5">
    <source>
        <dbReference type="ARBA" id="ARBA00023136"/>
    </source>
</evidence>
<dbReference type="InterPro" id="IPR000620">
    <property type="entry name" value="EamA_dom"/>
</dbReference>
<keyword evidence="3 6" id="KW-0812">Transmembrane</keyword>
<dbReference type="EMBL" id="MNZT01000037">
    <property type="protein sequence ID" value="OIP98131.1"/>
    <property type="molecule type" value="Genomic_DNA"/>
</dbReference>
<dbReference type="Proteomes" id="UP000183245">
    <property type="component" value="Unassembled WGS sequence"/>
</dbReference>
<feature type="transmembrane region" description="Helical" evidence="6">
    <location>
        <begin position="100"/>
        <end position="118"/>
    </location>
</feature>
<evidence type="ECO:0000256" key="6">
    <source>
        <dbReference type="SAM" id="Phobius"/>
    </source>
</evidence>
<dbReference type="GO" id="GO:0005886">
    <property type="term" value="C:plasma membrane"/>
    <property type="evidence" value="ECO:0007669"/>
    <property type="project" value="UniProtKB-SubCell"/>
</dbReference>